<dbReference type="InterPro" id="IPR001279">
    <property type="entry name" value="Metallo-B-lactamas"/>
</dbReference>
<protein>
    <submittedName>
        <fullName evidence="2">Glyoxylase-like metal-dependent hydrolase (Beta-lactamase superfamily II)</fullName>
    </submittedName>
</protein>
<feature type="domain" description="Metallo-beta-lactamase" evidence="1">
    <location>
        <begin position="23"/>
        <end position="230"/>
    </location>
</feature>
<dbReference type="InterPro" id="IPR036388">
    <property type="entry name" value="WH-like_DNA-bd_sf"/>
</dbReference>
<keyword evidence="2" id="KW-0378">Hydrolase</keyword>
<dbReference type="CDD" id="cd07725">
    <property type="entry name" value="TTHA1429-like_MBL-fold"/>
    <property type="match status" value="1"/>
</dbReference>
<dbReference type="AlphaFoldDB" id="A0A4R2TIH0"/>
<dbReference type="GO" id="GO:0016787">
    <property type="term" value="F:hydrolase activity"/>
    <property type="evidence" value="ECO:0007669"/>
    <property type="project" value="UniProtKB-KW"/>
</dbReference>
<gene>
    <name evidence="2" type="ORF">EDD79_10113</name>
</gene>
<reference evidence="2 3" key="1">
    <citation type="submission" date="2019-03" db="EMBL/GenBank/DDBJ databases">
        <title>Genomic Encyclopedia of Type Strains, Phase IV (KMG-IV): sequencing the most valuable type-strain genomes for metagenomic binning, comparative biology and taxonomic classification.</title>
        <authorList>
            <person name="Goeker M."/>
        </authorList>
    </citation>
    <scope>NUCLEOTIDE SEQUENCE [LARGE SCALE GENOMIC DNA]</scope>
    <source>
        <strain evidence="2 3">DSM 100013</strain>
    </source>
</reference>
<dbReference type="SMART" id="SM00849">
    <property type="entry name" value="Lactamase_B"/>
    <property type="match status" value="1"/>
</dbReference>
<dbReference type="EMBL" id="SLYC01000011">
    <property type="protein sequence ID" value="TCQ03041.1"/>
    <property type="molecule type" value="Genomic_DNA"/>
</dbReference>
<dbReference type="Gene3D" id="3.60.15.10">
    <property type="entry name" value="Ribonuclease Z/Hydroxyacylglutathione hydrolase-like"/>
    <property type="match status" value="1"/>
</dbReference>
<dbReference type="PANTHER" id="PTHR23131">
    <property type="entry name" value="ENDORIBONUCLEASE LACTB2"/>
    <property type="match status" value="1"/>
</dbReference>
<dbReference type="RefSeq" id="WP_132848114.1">
    <property type="nucleotide sequence ID" value="NZ_CP058648.1"/>
</dbReference>
<keyword evidence="3" id="KW-1185">Reference proteome</keyword>
<dbReference type="Gene3D" id="1.10.10.10">
    <property type="entry name" value="Winged helix-like DNA-binding domain superfamily/Winged helix DNA-binding domain"/>
    <property type="match status" value="1"/>
</dbReference>
<dbReference type="Pfam" id="PF00753">
    <property type="entry name" value="Lactamase_B"/>
    <property type="match status" value="1"/>
</dbReference>
<sequence length="324" mass="37887">MKNEVYKNIYQYEIPLPNNPLKSTNTYIITSEERNLIIDTGFNIPECEEAMMNAIEELGIDLNKTDLFITHLHSDHSGLAGTLHKKGISKVYAGVIDGVMINQMTTDEYWQKFNDYEIMFDLKRDNVSFTNHPGYKYCPKEQLDFIYVKENDVINIGDYSLRVIDIPGHTPGHIGLHEENHKLLFCGDHILGKITPNITFWSFDTDYLAVYFESLKKVYAYDLEYVFTAHRFIVRDHRTRIDELMEHHRVRLNEVITIITDKKLSVRDTAAKMKWELRAKNWDEFPIPQKWFASGEAMSHLEHLVSIGKAEKSIEDKVIYYRAI</sequence>
<dbReference type="OrthoDB" id="9761531at2"/>
<proteinExistence type="predicted"/>
<dbReference type="PANTHER" id="PTHR23131:SF4">
    <property type="entry name" value="METALLO-BETA-LACTAMASE SUPERFAMILY POTEIN"/>
    <property type="match status" value="1"/>
</dbReference>
<dbReference type="Proteomes" id="UP000295504">
    <property type="component" value="Unassembled WGS sequence"/>
</dbReference>
<evidence type="ECO:0000313" key="2">
    <source>
        <dbReference type="EMBL" id="TCQ03041.1"/>
    </source>
</evidence>
<accession>A0A4R2TIH0</accession>
<evidence type="ECO:0000259" key="1">
    <source>
        <dbReference type="SMART" id="SM00849"/>
    </source>
</evidence>
<dbReference type="InterPro" id="IPR050662">
    <property type="entry name" value="Sec-metab_biosynth-thioest"/>
</dbReference>
<comment type="caution">
    <text evidence="2">The sequence shown here is derived from an EMBL/GenBank/DDBJ whole genome shotgun (WGS) entry which is preliminary data.</text>
</comment>
<dbReference type="SUPFAM" id="SSF56281">
    <property type="entry name" value="Metallo-hydrolase/oxidoreductase"/>
    <property type="match status" value="1"/>
</dbReference>
<name>A0A4R2TIH0_9FIRM</name>
<organism evidence="2 3">
    <name type="scientific">Serpentinicella alkaliphila</name>
    <dbReference type="NCBI Taxonomy" id="1734049"/>
    <lineage>
        <taxon>Bacteria</taxon>
        <taxon>Bacillati</taxon>
        <taxon>Bacillota</taxon>
        <taxon>Clostridia</taxon>
        <taxon>Peptostreptococcales</taxon>
        <taxon>Natronincolaceae</taxon>
        <taxon>Serpentinicella</taxon>
    </lineage>
</organism>
<evidence type="ECO:0000313" key="3">
    <source>
        <dbReference type="Proteomes" id="UP000295504"/>
    </source>
</evidence>
<dbReference type="InterPro" id="IPR036866">
    <property type="entry name" value="RibonucZ/Hydroxyglut_hydro"/>
</dbReference>